<organism evidence="2 3">
    <name type="scientific">Solanum tuberosum</name>
    <name type="common">Potato</name>
    <dbReference type="NCBI Taxonomy" id="4113"/>
    <lineage>
        <taxon>Eukaryota</taxon>
        <taxon>Viridiplantae</taxon>
        <taxon>Streptophyta</taxon>
        <taxon>Embryophyta</taxon>
        <taxon>Tracheophyta</taxon>
        <taxon>Spermatophyta</taxon>
        <taxon>Magnoliopsida</taxon>
        <taxon>eudicotyledons</taxon>
        <taxon>Gunneridae</taxon>
        <taxon>Pentapetalae</taxon>
        <taxon>asterids</taxon>
        <taxon>lamiids</taxon>
        <taxon>Solanales</taxon>
        <taxon>Solanaceae</taxon>
        <taxon>Solanoideae</taxon>
        <taxon>Solaneae</taxon>
        <taxon>Solanum</taxon>
    </lineage>
</organism>
<evidence type="ECO:0000313" key="3">
    <source>
        <dbReference type="Proteomes" id="UP000011115"/>
    </source>
</evidence>
<dbReference type="InParanoid" id="M1BQZ7"/>
<dbReference type="EnsemblPlants" id="PGSC0003DMT400050854">
    <property type="protein sequence ID" value="PGSC0003DMT400050854"/>
    <property type="gene ID" value="PGSC0003DMG400019755"/>
</dbReference>
<dbReference type="AlphaFoldDB" id="M1BQZ7"/>
<feature type="compositionally biased region" description="Acidic residues" evidence="1">
    <location>
        <begin position="17"/>
        <end position="31"/>
    </location>
</feature>
<feature type="region of interest" description="Disordered" evidence="1">
    <location>
        <begin position="105"/>
        <end position="138"/>
    </location>
</feature>
<dbReference type="Proteomes" id="UP000011115">
    <property type="component" value="Unassembled WGS sequence"/>
</dbReference>
<keyword evidence="3" id="KW-1185">Reference proteome</keyword>
<protein>
    <recommendedName>
        <fullName evidence="4">Integrase core domain containing protein</fullName>
    </recommendedName>
</protein>
<evidence type="ECO:0000256" key="1">
    <source>
        <dbReference type="SAM" id="MobiDB-lite"/>
    </source>
</evidence>
<dbReference type="Gramene" id="PGSC0003DMT400050854">
    <property type="protein sequence ID" value="PGSC0003DMT400050854"/>
    <property type="gene ID" value="PGSC0003DMG400019755"/>
</dbReference>
<accession>M1BQZ7</accession>
<dbReference type="PaxDb" id="4113-PGSC0003DMT400050854"/>
<dbReference type="HOGENOM" id="CLU_028647_6_3_1"/>
<proteinExistence type="predicted"/>
<name>M1BQZ7_SOLTU</name>
<sequence>MDAAVDSGGLGEGRAEDGEDDGPEVPSETESESAPIVMEEDRVLAVFFGDTVPPPYSSRAAGKHPRSDRTLMIEVGVGPSSGVSTTECAVRVDVRTIEGAMRVDESTTESVGIVDGRATDGVPSVDPAGSGKPNPPAS</sequence>
<reference evidence="3" key="1">
    <citation type="journal article" date="2011" name="Nature">
        <title>Genome sequence and analysis of the tuber crop potato.</title>
        <authorList>
            <consortium name="The Potato Genome Sequencing Consortium"/>
        </authorList>
    </citation>
    <scope>NUCLEOTIDE SEQUENCE [LARGE SCALE GENOMIC DNA]</scope>
    <source>
        <strain evidence="3">cv. DM1-3 516 R44</strain>
    </source>
</reference>
<reference evidence="2" key="2">
    <citation type="submission" date="2015-06" db="UniProtKB">
        <authorList>
            <consortium name="EnsemblPlants"/>
        </authorList>
    </citation>
    <scope>IDENTIFICATION</scope>
    <source>
        <strain evidence="2">DM1-3 516 R44</strain>
    </source>
</reference>
<feature type="region of interest" description="Disordered" evidence="1">
    <location>
        <begin position="1"/>
        <end position="37"/>
    </location>
</feature>
<evidence type="ECO:0000313" key="2">
    <source>
        <dbReference type="EnsemblPlants" id="PGSC0003DMT400050854"/>
    </source>
</evidence>
<evidence type="ECO:0008006" key="4">
    <source>
        <dbReference type="Google" id="ProtNLM"/>
    </source>
</evidence>